<dbReference type="Proteomes" id="UP001165488">
    <property type="component" value="Unassembled WGS sequence"/>
</dbReference>
<dbReference type="PANTHER" id="PTHR30471:SF3">
    <property type="entry name" value="UPF0758 PROTEIN YEES-RELATED"/>
    <property type="match status" value="1"/>
</dbReference>
<evidence type="ECO:0000256" key="1">
    <source>
        <dbReference type="ARBA" id="ARBA00022670"/>
    </source>
</evidence>
<name>A0ABS9UJQ3_9BACT</name>
<proteinExistence type="predicted"/>
<keyword evidence="4" id="KW-0862">Zinc</keyword>
<sequence>METVIRNFQDNQVAEIKLSYSHKVKPSLMPKINSSQDASRLLRENWEEDNLGFLEEFKVMLVSRCNKVIGICNIAKGGTSCVTVDIKLLMAAAIKGNCAGLILSHNHPSGNLKSSEQDRRLTGKVKEACKLFDITVLDHIILTEESYYSFADEGLI</sequence>
<gene>
    <name evidence="7" type="ORF">MM236_02135</name>
</gene>
<evidence type="ECO:0000313" key="8">
    <source>
        <dbReference type="Proteomes" id="UP001165488"/>
    </source>
</evidence>
<dbReference type="Pfam" id="PF04002">
    <property type="entry name" value="RadC"/>
    <property type="match status" value="1"/>
</dbReference>
<keyword evidence="5" id="KW-0482">Metalloprotease</keyword>
<dbReference type="CDD" id="cd08071">
    <property type="entry name" value="MPN_DUF2466"/>
    <property type="match status" value="1"/>
</dbReference>
<keyword evidence="3" id="KW-0378">Hydrolase</keyword>
<reference evidence="7" key="1">
    <citation type="submission" date="2022-03" db="EMBL/GenBank/DDBJ databases">
        <title>De novo assembled genomes of Belliella spp. (Cyclobacteriaceae) strains.</title>
        <authorList>
            <person name="Szabo A."/>
            <person name="Korponai K."/>
            <person name="Felfoldi T."/>
        </authorList>
    </citation>
    <scope>NUCLEOTIDE SEQUENCE</scope>
    <source>
        <strain evidence="7">DSM 107340</strain>
    </source>
</reference>
<dbReference type="InterPro" id="IPR020891">
    <property type="entry name" value="UPF0758_CS"/>
</dbReference>
<dbReference type="EMBL" id="JAKZGS010000001">
    <property type="protein sequence ID" value="MCH7396763.1"/>
    <property type="molecule type" value="Genomic_DNA"/>
</dbReference>
<keyword evidence="1" id="KW-0645">Protease</keyword>
<evidence type="ECO:0000256" key="4">
    <source>
        <dbReference type="ARBA" id="ARBA00022833"/>
    </source>
</evidence>
<organism evidence="7 8">
    <name type="scientific">Belliella calami</name>
    <dbReference type="NCBI Taxonomy" id="2923436"/>
    <lineage>
        <taxon>Bacteria</taxon>
        <taxon>Pseudomonadati</taxon>
        <taxon>Bacteroidota</taxon>
        <taxon>Cytophagia</taxon>
        <taxon>Cytophagales</taxon>
        <taxon>Cyclobacteriaceae</taxon>
        <taxon>Belliella</taxon>
    </lineage>
</organism>
<protein>
    <submittedName>
        <fullName evidence="7">JAB domain-containing protein</fullName>
    </submittedName>
</protein>
<feature type="domain" description="MPN" evidence="6">
    <location>
        <begin position="31"/>
        <end position="156"/>
    </location>
</feature>
<keyword evidence="2" id="KW-0479">Metal-binding</keyword>
<evidence type="ECO:0000256" key="2">
    <source>
        <dbReference type="ARBA" id="ARBA00022723"/>
    </source>
</evidence>
<evidence type="ECO:0000256" key="5">
    <source>
        <dbReference type="ARBA" id="ARBA00023049"/>
    </source>
</evidence>
<dbReference type="RefSeq" id="WP_241273283.1">
    <property type="nucleotide sequence ID" value="NZ_JAKZGS010000001.1"/>
</dbReference>
<dbReference type="Gene3D" id="3.40.140.10">
    <property type="entry name" value="Cytidine Deaminase, domain 2"/>
    <property type="match status" value="1"/>
</dbReference>
<evidence type="ECO:0000313" key="7">
    <source>
        <dbReference type="EMBL" id="MCH7396763.1"/>
    </source>
</evidence>
<evidence type="ECO:0000259" key="6">
    <source>
        <dbReference type="PROSITE" id="PS50249"/>
    </source>
</evidence>
<dbReference type="InterPro" id="IPR037518">
    <property type="entry name" value="MPN"/>
</dbReference>
<dbReference type="PROSITE" id="PS50249">
    <property type="entry name" value="MPN"/>
    <property type="match status" value="1"/>
</dbReference>
<evidence type="ECO:0000256" key="3">
    <source>
        <dbReference type="ARBA" id="ARBA00022801"/>
    </source>
</evidence>
<dbReference type="InterPro" id="IPR001405">
    <property type="entry name" value="UPF0758"/>
</dbReference>
<dbReference type="PANTHER" id="PTHR30471">
    <property type="entry name" value="DNA REPAIR PROTEIN RADC"/>
    <property type="match status" value="1"/>
</dbReference>
<keyword evidence="8" id="KW-1185">Reference proteome</keyword>
<accession>A0ABS9UJQ3</accession>
<comment type="caution">
    <text evidence="7">The sequence shown here is derived from an EMBL/GenBank/DDBJ whole genome shotgun (WGS) entry which is preliminary data.</text>
</comment>
<dbReference type="PROSITE" id="PS01302">
    <property type="entry name" value="UPF0758"/>
    <property type="match status" value="1"/>
</dbReference>
<dbReference type="InterPro" id="IPR025657">
    <property type="entry name" value="RadC_JAB"/>
</dbReference>